<reference evidence="16 17" key="1">
    <citation type="journal article" date="2016" name="Genome Biol. Evol.">
        <title>Gene Family Evolution Reflects Adaptation to Soil Environmental Stressors in the Genome of the Collembolan Orchesella cincta.</title>
        <authorList>
            <person name="Faddeeva-Vakhrusheva A."/>
            <person name="Derks M.F."/>
            <person name="Anvar S.Y."/>
            <person name="Agamennone V."/>
            <person name="Suring W."/>
            <person name="Smit S."/>
            <person name="van Straalen N.M."/>
            <person name="Roelofs D."/>
        </authorList>
    </citation>
    <scope>NUCLEOTIDE SEQUENCE [LARGE SCALE GENOMIC DNA]</scope>
    <source>
        <tissue evidence="16">Mixed pool</tissue>
    </source>
</reference>
<dbReference type="InterPro" id="IPR009003">
    <property type="entry name" value="Peptidase_S1_PA"/>
</dbReference>
<dbReference type="GO" id="GO:0005576">
    <property type="term" value="C:extracellular region"/>
    <property type="evidence" value="ECO:0007669"/>
    <property type="project" value="InterPro"/>
</dbReference>
<dbReference type="OrthoDB" id="6380398at2759"/>
<evidence type="ECO:0000256" key="1">
    <source>
        <dbReference type="ARBA" id="ARBA00022659"/>
    </source>
</evidence>
<evidence type="ECO:0000313" key="17">
    <source>
        <dbReference type="Proteomes" id="UP000094527"/>
    </source>
</evidence>
<name>A0A1D2N1X4_ORCCI</name>
<dbReference type="CDD" id="cd00190">
    <property type="entry name" value="Tryp_SPc"/>
    <property type="match status" value="2"/>
</dbReference>
<dbReference type="Proteomes" id="UP000094527">
    <property type="component" value="Unassembled WGS sequence"/>
</dbReference>
<evidence type="ECO:0000256" key="3">
    <source>
        <dbReference type="ARBA" id="ARBA00022729"/>
    </source>
</evidence>
<dbReference type="AlphaFoldDB" id="A0A1D2N1X4"/>
<dbReference type="InterPro" id="IPR018114">
    <property type="entry name" value="TRYPSIN_HIS"/>
</dbReference>
<dbReference type="SMART" id="SM00042">
    <property type="entry name" value="CUB"/>
    <property type="match status" value="2"/>
</dbReference>
<keyword evidence="2 16" id="KW-0645">Protease</keyword>
<dbReference type="InterPro" id="IPR043504">
    <property type="entry name" value="Peptidase_S1_PA_chymotrypsin"/>
</dbReference>
<protein>
    <recommendedName>
        <fullName evidence="10">limulus clotting factor C</fullName>
        <ecNumber evidence="10">3.4.21.84</ecNumber>
    </recommendedName>
</protein>
<comment type="caution">
    <text evidence="16">The sequence shown here is derived from an EMBL/GenBank/DDBJ whole genome shotgun (WGS) entry which is preliminary data.</text>
</comment>
<evidence type="ECO:0000256" key="8">
    <source>
        <dbReference type="ARBA" id="ARBA00024195"/>
    </source>
</evidence>
<dbReference type="PROSITE" id="PS00134">
    <property type="entry name" value="TRYPSIN_HIS"/>
    <property type="match status" value="1"/>
</dbReference>
<feature type="domain" description="CUB" evidence="14">
    <location>
        <begin position="392"/>
        <end position="513"/>
    </location>
</feature>
<dbReference type="SUPFAM" id="SSF50494">
    <property type="entry name" value="Trypsin-like serine proteases"/>
    <property type="match status" value="2"/>
</dbReference>
<evidence type="ECO:0000256" key="5">
    <source>
        <dbReference type="ARBA" id="ARBA00022820"/>
    </source>
</evidence>
<dbReference type="SUPFAM" id="SSF49854">
    <property type="entry name" value="Spermadhesin, CUB domain"/>
    <property type="match status" value="2"/>
</dbReference>
<feature type="disulfide bond" evidence="11">
    <location>
        <begin position="723"/>
        <end position="753"/>
    </location>
</feature>
<evidence type="ECO:0000256" key="9">
    <source>
        <dbReference type="ARBA" id="ARBA00052079"/>
    </source>
</evidence>
<dbReference type="PIRSF" id="PIRSF001155">
    <property type="entry name" value="C1r_C1s_MASP"/>
    <property type="match status" value="1"/>
</dbReference>
<dbReference type="FunFam" id="2.40.10.10:FF:000120">
    <property type="entry name" value="Putative serine protease"/>
    <property type="match status" value="1"/>
</dbReference>
<dbReference type="GO" id="GO:0042381">
    <property type="term" value="P:hemolymph coagulation"/>
    <property type="evidence" value="ECO:0007669"/>
    <property type="project" value="UniProtKB-KW"/>
</dbReference>
<dbReference type="EC" id="3.4.21.84" evidence="10"/>
<dbReference type="Pfam" id="PF00089">
    <property type="entry name" value="Trypsin"/>
    <property type="match status" value="2"/>
</dbReference>
<dbReference type="FunFam" id="2.40.10.10:FF:000002">
    <property type="entry name" value="Transmembrane protease serine"/>
    <property type="match status" value="1"/>
</dbReference>
<evidence type="ECO:0000256" key="2">
    <source>
        <dbReference type="ARBA" id="ARBA00022670"/>
    </source>
</evidence>
<evidence type="ECO:0000256" key="12">
    <source>
        <dbReference type="PROSITE-ProRule" id="PRU00059"/>
    </source>
</evidence>
<dbReference type="PANTHER" id="PTHR24252">
    <property type="entry name" value="ACROSIN-RELATED"/>
    <property type="match status" value="1"/>
</dbReference>
<evidence type="ECO:0000256" key="6">
    <source>
        <dbReference type="ARBA" id="ARBA00022825"/>
    </source>
</evidence>
<dbReference type="EMBL" id="LJIJ01000289">
    <property type="protein sequence ID" value="ODM99283.1"/>
    <property type="molecule type" value="Genomic_DNA"/>
</dbReference>
<comment type="caution">
    <text evidence="12">Lacks conserved residue(s) required for the propagation of feature annotation.</text>
</comment>
<keyword evidence="5" id="KW-0353">Hemolymph clotting</keyword>
<feature type="chain" id="PRO_5008904887" description="limulus clotting factor C" evidence="13">
    <location>
        <begin position="22"/>
        <end position="782"/>
    </location>
</feature>
<evidence type="ECO:0000313" key="16">
    <source>
        <dbReference type="EMBL" id="ODM99283.1"/>
    </source>
</evidence>
<dbReference type="GO" id="GO:0006956">
    <property type="term" value="P:complement activation"/>
    <property type="evidence" value="ECO:0007669"/>
    <property type="project" value="InterPro"/>
</dbReference>
<evidence type="ECO:0000256" key="13">
    <source>
        <dbReference type="SAM" id="SignalP"/>
    </source>
</evidence>
<dbReference type="Pfam" id="PF00431">
    <property type="entry name" value="CUB"/>
    <property type="match status" value="2"/>
</dbReference>
<keyword evidence="17" id="KW-1185">Reference proteome</keyword>
<feature type="domain" description="Peptidase S1" evidence="15">
    <location>
        <begin position="179"/>
        <end position="777"/>
    </location>
</feature>
<dbReference type="GO" id="GO:0004252">
    <property type="term" value="F:serine-type endopeptidase activity"/>
    <property type="evidence" value="ECO:0007669"/>
    <property type="project" value="InterPro"/>
</dbReference>
<dbReference type="InterPro" id="IPR000859">
    <property type="entry name" value="CUB_dom"/>
</dbReference>
<dbReference type="OMA" id="APRNHVI"/>
<dbReference type="STRING" id="48709.A0A1D2N1X4"/>
<dbReference type="PRINTS" id="PR00722">
    <property type="entry name" value="CHYMOTRYPSIN"/>
</dbReference>
<keyword evidence="16" id="KW-0812">Transmembrane</keyword>
<dbReference type="PANTHER" id="PTHR24252:SF7">
    <property type="entry name" value="HYALIN"/>
    <property type="match status" value="1"/>
</dbReference>
<dbReference type="Gene3D" id="2.40.10.10">
    <property type="entry name" value="Trypsin-like serine proteases"/>
    <property type="match status" value="5"/>
</dbReference>
<feature type="domain" description="CUB" evidence="14">
    <location>
        <begin position="38"/>
        <end position="157"/>
    </location>
</feature>
<accession>A0A1D2N1X4</accession>
<gene>
    <name evidence="16" type="ORF">Ocin01_07393</name>
</gene>
<comment type="similarity">
    <text evidence="8">Belongs to the peptidase S1 family. CLIP subfamily.</text>
</comment>
<evidence type="ECO:0000256" key="4">
    <source>
        <dbReference type="ARBA" id="ARBA00022801"/>
    </source>
</evidence>
<keyword evidence="4" id="KW-0378">Hydrolase</keyword>
<evidence type="ECO:0000259" key="15">
    <source>
        <dbReference type="PROSITE" id="PS50240"/>
    </source>
</evidence>
<dbReference type="InterPro" id="IPR035914">
    <property type="entry name" value="Sperma_CUB_dom_sf"/>
</dbReference>
<dbReference type="PROSITE" id="PS50240">
    <property type="entry name" value="TRYPSIN_DOM"/>
    <property type="match status" value="1"/>
</dbReference>
<feature type="disulfide bond" evidence="11">
    <location>
        <begin position="700"/>
        <end position="714"/>
    </location>
</feature>
<keyword evidence="6" id="KW-0720">Serine protease</keyword>
<comment type="catalytic activity">
    <reaction evidence="9">
        <text>Selective cleavage of 103-Arg-|-Ser-104 and 124-Ile-|-Ile-125 bonds in Limulus clotting factor B to form activated factor B. Cleavage of -Pro-Arg-|-Xaa- bonds in synthetic substrates.</text>
        <dbReference type="EC" id="3.4.21.84"/>
    </reaction>
</comment>
<keyword evidence="16" id="KW-0472">Membrane</keyword>
<organism evidence="16 17">
    <name type="scientific">Orchesella cincta</name>
    <name type="common">Springtail</name>
    <name type="synonym">Podura cincta</name>
    <dbReference type="NCBI Taxonomy" id="48709"/>
    <lineage>
        <taxon>Eukaryota</taxon>
        <taxon>Metazoa</taxon>
        <taxon>Ecdysozoa</taxon>
        <taxon>Arthropoda</taxon>
        <taxon>Hexapoda</taxon>
        <taxon>Collembola</taxon>
        <taxon>Entomobryomorpha</taxon>
        <taxon>Entomobryoidea</taxon>
        <taxon>Orchesellidae</taxon>
        <taxon>Orchesellinae</taxon>
        <taxon>Orchesella</taxon>
    </lineage>
</organism>
<feature type="signal peptide" evidence="13">
    <location>
        <begin position="1"/>
        <end position="21"/>
    </location>
</feature>
<keyword evidence="1" id="KW-0768">Sushi</keyword>
<evidence type="ECO:0000256" key="10">
    <source>
        <dbReference type="ARBA" id="ARBA00066707"/>
    </source>
</evidence>
<sequence>MWVTFFFQLSCLLLLLTQVSSAKNGTLGRTRRQASGGCNYSFSFQQVGQSAMLRSPGFPQSYSPNVACRYTITSPPGTKMNLQCTEFNVEGSQNCQYDVFFISPSGDSTFSDQQYFCGLGGFTRSSTANRLAIGFNTDASNPESNTLYRFQCQISVVASSPPQPTCSCGVRNQQTQSRIVGGTNASPGEFPWRCALYSRYLGVFCGCSIISRNYILTAAHCTNGVQSGDQIYVNVGDHDLSSNTEAANQIIPVDYWIQNNLYNDQTQDSDISLLRLQTPLNFTKNISPICLPWKFVNENFNGKTVTASGWGSLFYGSGISPVLQKVDLPVVGTQQCASTYAGSSVTITNNMICAYATNRDTCQGDSGTSIDYQDPSTGRYYGIGVTSLGVGCGAENRPGVYTVGQEANLNSPNWPSAYPNNADCLYQLASPAGTTIKMNCTEFNVEYTSGCSYDRMTVSLTGDSSLRDGMLACGQGTFVKSSTTNALAVGFKSDSSNPASQSLFRFQCRLSVVGTATAAATTTTPPPPKSLPHLHLRLPPLLIIPASVERGMRRRELLVELKLESMNFLGELPSTTPTWAFSAAHCTAPVAGKELFMDVGDHDLTTIDETTNQVIKCDKVIQHENYNNSTQDNDMALCHLSTPLKFSRTVQPACLPWNMAGETFQGKTVTASGWGTTSSGGSASTILKKVDLPVKTTAECQKFYQDAVTNNMFCTYSPGKDTCQGDSGGSIDYKDPNTGRYFAIGVVSWGVGCAGTNQPGVYAKVTNYLNWVQSKTGENFCR</sequence>
<evidence type="ECO:0000259" key="14">
    <source>
        <dbReference type="PROSITE" id="PS01180"/>
    </source>
</evidence>
<dbReference type="InterPro" id="IPR001314">
    <property type="entry name" value="Peptidase_S1A"/>
</dbReference>
<dbReference type="InterPro" id="IPR024175">
    <property type="entry name" value="Pept_S1A_C1r/C1S/mannan-bd"/>
</dbReference>
<keyword evidence="7 11" id="KW-1015">Disulfide bond</keyword>
<dbReference type="SMART" id="SM00020">
    <property type="entry name" value="Tryp_SPc"/>
    <property type="match status" value="2"/>
</dbReference>
<dbReference type="Gene3D" id="2.60.120.290">
    <property type="entry name" value="Spermadhesin, CUB domain"/>
    <property type="match status" value="2"/>
</dbReference>
<keyword evidence="3 13" id="KW-0732">Signal</keyword>
<proteinExistence type="inferred from homology"/>
<dbReference type="CDD" id="cd00041">
    <property type="entry name" value="CUB"/>
    <property type="match status" value="2"/>
</dbReference>
<evidence type="ECO:0000256" key="7">
    <source>
        <dbReference type="ARBA" id="ARBA00023157"/>
    </source>
</evidence>
<dbReference type="GO" id="GO:0006508">
    <property type="term" value="P:proteolysis"/>
    <property type="evidence" value="ECO:0007669"/>
    <property type="project" value="UniProtKB-KW"/>
</dbReference>
<evidence type="ECO:0000256" key="11">
    <source>
        <dbReference type="PIRSR" id="PIRSR001155-2"/>
    </source>
</evidence>
<dbReference type="PROSITE" id="PS01180">
    <property type="entry name" value="CUB"/>
    <property type="match status" value="2"/>
</dbReference>
<dbReference type="InterPro" id="IPR001254">
    <property type="entry name" value="Trypsin_dom"/>
</dbReference>